<dbReference type="RefSeq" id="XP_034238757.1">
    <property type="nucleotide sequence ID" value="XM_034382866.1"/>
</dbReference>
<dbReference type="GeneID" id="117643783"/>
<gene>
    <name evidence="4" type="primary">LOC117643783</name>
</gene>
<feature type="compositionally biased region" description="Pro residues" evidence="1">
    <location>
        <begin position="14"/>
        <end position="26"/>
    </location>
</feature>
<evidence type="ECO:0000313" key="3">
    <source>
        <dbReference type="Proteomes" id="UP000515158"/>
    </source>
</evidence>
<accession>A0A6P8YX31</accession>
<dbReference type="InterPro" id="IPR036236">
    <property type="entry name" value="Znf_C2H2_sf"/>
</dbReference>
<feature type="compositionally biased region" description="Pro residues" evidence="1">
    <location>
        <begin position="88"/>
        <end position="98"/>
    </location>
</feature>
<dbReference type="InterPro" id="IPR052644">
    <property type="entry name" value="ZMAT3"/>
</dbReference>
<dbReference type="PANTHER" id="PTHR46786:SF1">
    <property type="entry name" value="ZINC FINGER MATRIN-TYPE PROTEIN 3"/>
    <property type="match status" value="1"/>
</dbReference>
<dbReference type="GO" id="GO:0003676">
    <property type="term" value="F:nucleic acid binding"/>
    <property type="evidence" value="ECO:0007669"/>
    <property type="project" value="InterPro"/>
</dbReference>
<dbReference type="InterPro" id="IPR013087">
    <property type="entry name" value="Znf_C2H2_type"/>
</dbReference>
<keyword evidence="3" id="KW-1185">Reference proteome</keyword>
<feature type="compositionally biased region" description="Polar residues" evidence="1">
    <location>
        <begin position="100"/>
        <end position="117"/>
    </location>
</feature>
<proteinExistence type="predicted"/>
<sequence length="511" mass="56289">MNSYPYEVSGLLLAPPPPPPPPPSSAPPQHSVESGRAKAPDAQVPHHSGQFRQEAGYPMASMPPHHSSMPPGNSPRGVMMLPRSHLSLPPPPPPPPPLGESSNTQHRYGTPYHNSSAPIYPRPNNPKFQQHRKPFQPGPPHWAPVKHAPSGLQGPWQVSNAERPTGVFQQLHPPGVPGEQYTGDSKLTSLADPNSTMEMETKAPTTTKFTPATTSYKDYKLEQNLDPKDPKLPKELTNLFEALTCKLCEVLSSSTVQAKVHYSGKPHEKKVRQWLQTWSEQTGEPLIKRPKLDTPTEINPEDFYCKLCDVTFTSVKHGQQHRMGKPHQKALRLGYNPSRKAKKVEAPADPNNRFGIGESFSQPGSDEAVPDPMSKDPLNLLPTIKAPPLLNNKFVCELCKISTTSQEHLESHYAGTKHRKALVNAARSGIVSEASVVPPPVEHAESILASVITDGNMARTNAVSTDMSIYRTPSGQFYCSPCNTTVNSEKSFREHTESKRHKFKVASSKRF</sequence>
<dbReference type="OrthoDB" id="434647at2759"/>
<dbReference type="Pfam" id="PF12874">
    <property type="entry name" value="zf-met"/>
    <property type="match status" value="3"/>
</dbReference>
<name>A0A6P8YX31_THRPL</name>
<dbReference type="SMART" id="SM00451">
    <property type="entry name" value="ZnF_U1"/>
    <property type="match status" value="4"/>
</dbReference>
<dbReference type="PROSITE" id="PS00028">
    <property type="entry name" value="ZINC_FINGER_C2H2_1"/>
    <property type="match status" value="2"/>
</dbReference>
<evidence type="ECO:0000256" key="1">
    <source>
        <dbReference type="SAM" id="MobiDB-lite"/>
    </source>
</evidence>
<dbReference type="PANTHER" id="PTHR46786">
    <property type="entry name" value="ZINC FINGER MATRIN-TYPE PROTEIN 3"/>
    <property type="match status" value="1"/>
</dbReference>
<dbReference type="Gene3D" id="3.30.160.60">
    <property type="entry name" value="Classic Zinc Finger"/>
    <property type="match status" value="4"/>
</dbReference>
<feature type="domain" description="C2H2-type" evidence="2">
    <location>
        <begin position="479"/>
        <end position="501"/>
    </location>
</feature>
<evidence type="ECO:0000313" key="4">
    <source>
        <dbReference type="RefSeq" id="XP_034238757.1"/>
    </source>
</evidence>
<feature type="region of interest" description="Disordered" evidence="1">
    <location>
        <begin position="1"/>
        <end position="151"/>
    </location>
</feature>
<organism evidence="4">
    <name type="scientific">Thrips palmi</name>
    <name type="common">Melon thrips</name>
    <dbReference type="NCBI Taxonomy" id="161013"/>
    <lineage>
        <taxon>Eukaryota</taxon>
        <taxon>Metazoa</taxon>
        <taxon>Ecdysozoa</taxon>
        <taxon>Arthropoda</taxon>
        <taxon>Hexapoda</taxon>
        <taxon>Insecta</taxon>
        <taxon>Pterygota</taxon>
        <taxon>Neoptera</taxon>
        <taxon>Paraneoptera</taxon>
        <taxon>Thysanoptera</taxon>
        <taxon>Terebrantia</taxon>
        <taxon>Thripoidea</taxon>
        <taxon>Thripidae</taxon>
        <taxon>Thrips</taxon>
    </lineage>
</organism>
<feature type="compositionally biased region" description="Low complexity" evidence="1">
    <location>
        <begin position="58"/>
        <end position="71"/>
    </location>
</feature>
<dbReference type="InterPro" id="IPR003604">
    <property type="entry name" value="Matrin/U1-like-C_Znf_C2H2"/>
</dbReference>
<evidence type="ECO:0000259" key="2">
    <source>
        <dbReference type="PROSITE" id="PS00028"/>
    </source>
</evidence>
<protein>
    <submittedName>
        <fullName evidence="4">YLP motif-containing protein 1-like isoform X2</fullName>
    </submittedName>
</protein>
<dbReference type="SMART" id="SM00355">
    <property type="entry name" value="ZnF_C2H2"/>
    <property type="match status" value="4"/>
</dbReference>
<feature type="region of interest" description="Disordered" evidence="1">
    <location>
        <begin position="344"/>
        <end position="370"/>
    </location>
</feature>
<dbReference type="AlphaFoldDB" id="A0A6P8YX31"/>
<feature type="domain" description="C2H2-type" evidence="2">
    <location>
        <begin position="305"/>
        <end position="327"/>
    </location>
</feature>
<reference evidence="4" key="1">
    <citation type="submission" date="2025-08" db="UniProtKB">
        <authorList>
            <consortium name="RefSeq"/>
        </authorList>
    </citation>
    <scope>IDENTIFICATION</scope>
    <source>
        <tissue evidence="4">Total insect</tissue>
    </source>
</reference>
<dbReference type="Proteomes" id="UP000515158">
    <property type="component" value="Unplaced"/>
</dbReference>
<feature type="region of interest" description="Disordered" evidence="1">
    <location>
        <begin position="190"/>
        <end position="209"/>
    </location>
</feature>
<dbReference type="SUPFAM" id="SSF57667">
    <property type="entry name" value="beta-beta-alpha zinc fingers"/>
    <property type="match status" value="4"/>
</dbReference>
<dbReference type="GO" id="GO:0008270">
    <property type="term" value="F:zinc ion binding"/>
    <property type="evidence" value="ECO:0007669"/>
    <property type="project" value="InterPro"/>
</dbReference>